<dbReference type="Proteomes" id="UP000241808">
    <property type="component" value="Unassembled WGS sequence"/>
</dbReference>
<feature type="chain" id="PRO_5015653905" evidence="1">
    <location>
        <begin position="49"/>
        <end position="126"/>
    </location>
</feature>
<accession>A0A2T4ZFI3</accession>
<keyword evidence="3" id="KW-1185">Reference proteome</keyword>
<dbReference type="RefSeq" id="WP_146167282.1">
    <property type="nucleotide sequence ID" value="NZ_PZZL01000002.1"/>
</dbReference>
<organism evidence="2 3">
    <name type="scientific">Phreatobacter oligotrophus</name>
    <dbReference type="NCBI Taxonomy" id="1122261"/>
    <lineage>
        <taxon>Bacteria</taxon>
        <taxon>Pseudomonadati</taxon>
        <taxon>Pseudomonadota</taxon>
        <taxon>Alphaproteobacteria</taxon>
        <taxon>Hyphomicrobiales</taxon>
        <taxon>Phreatobacteraceae</taxon>
        <taxon>Phreatobacter</taxon>
    </lineage>
</organism>
<evidence type="ECO:0000256" key="1">
    <source>
        <dbReference type="SAM" id="SignalP"/>
    </source>
</evidence>
<protein>
    <submittedName>
        <fullName evidence="2">Putative membrane protein YkoI</fullName>
    </submittedName>
</protein>
<name>A0A2T4ZFI3_9HYPH</name>
<proteinExistence type="predicted"/>
<evidence type="ECO:0000313" key="2">
    <source>
        <dbReference type="EMBL" id="PTM60646.1"/>
    </source>
</evidence>
<dbReference type="EMBL" id="PZZL01000002">
    <property type="protein sequence ID" value="PTM60646.1"/>
    <property type="molecule type" value="Genomic_DNA"/>
</dbReference>
<dbReference type="OrthoDB" id="7864982at2"/>
<reference evidence="2 3" key="1">
    <citation type="submission" date="2018-04" db="EMBL/GenBank/DDBJ databases">
        <title>Genomic Encyclopedia of Archaeal and Bacterial Type Strains, Phase II (KMG-II): from individual species to whole genera.</title>
        <authorList>
            <person name="Goeker M."/>
        </authorList>
    </citation>
    <scope>NUCLEOTIDE SEQUENCE [LARGE SCALE GENOMIC DNA]</scope>
    <source>
        <strain evidence="2 3">DSM 25521</strain>
    </source>
</reference>
<sequence length="126" mass="13418">MNAHSSGVQTGGLGSGLTLDPVRFPMTLVRRTALAVASLALWAAPALADDQCLTPAERRVAVSSGQAIPLAQAQRALRPEHRGEVLQARLCRADAGMVYLLTVMARHGKVVRVRIDAKSGQIVQVR</sequence>
<gene>
    <name evidence="2" type="ORF">C8P69_10228</name>
</gene>
<feature type="signal peptide" evidence="1">
    <location>
        <begin position="1"/>
        <end position="48"/>
    </location>
</feature>
<keyword evidence="1" id="KW-0732">Signal</keyword>
<evidence type="ECO:0000313" key="3">
    <source>
        <dbReference type="Proteomes" id="UP000241808"/>
    </source>
</evidence>
<dbReference type="AlphaFoldDB" id="A0A2T4ZFI3"/>
<comment type="caution">
    <text evidence="2">The sequence shown here is derived from an EMBL/GenBank/DDBJ whole genome shotgun (WGS) entry which is preliminary data.</text>
</comment>